<dbReference type="Gene3D" id="3.30.450.40">
    <property type="match status" value="1"/>
</dbReference>
<dbReference type="Pfam" id="PF00158">
    <property type="entry name" value="Sigma54_activat"/>
    <property type="match status" value="1"/>
</dbReference>
<dbReference type="PROSITE" id="PS00675">
    <property type="entry name" value="SIGMA54_INTERACT_1"/>
    <property type="match status" value="1"/>
</dbReference>
<dbReference type="SUPFAM" id="SSF55781">
    <property type="entry name" value="GAF domain-like"/>
    <property type="match status" value="1"/>
</dbReference>
<dbReference type="InterPro" id="IPR003593">
    <property type="entry name" value="AAA+_ATPase"/>
</dbReference>
<dbReference type="InterPro" id="IPR058031">
    <property type="entry name" value="AAA_lid_NorR"/>
</dbReference>
<evidence type="ECO:0000256" key="3">
    <source>
        <dbReference type="ARBA" id="ARBA00023015"/>
    </source>
</evidence>
<dbReference type="GO" id="GO:0043565">
    <property type="term" value="F:sequence-specific DNA binding"/>
    <property type="evidence" value="ECO:0007669"/>
    <property type="project" value="InterPro"/>
</dbReference>
<dbReference type="Gene3D" id="1.10.8.60">
    <property type="match status" value="1"/>
</dbReference>
<dbReference type="AlphaFoldDB" id="A0A5S9F600"/>
<dbReference type="PANTHER" id="PTHR32071:SF117">
    <property type="entry name" value="PTS-DEPENDENT DIHYDROXYACETONE KINASE OPERON REGULATORY PROTEIN-RELATED"/>
    <property type="match status" value="1"/>
</dbReference>
<keyword evidence="2" id="KW-0067">ATP-binding</keyword>
<dbReference type="Pfam" id="PF02954">
    <property type="entry name" value="HTH_8"/>
    <property type="match status" value="1"/>
</dbReference>
<dbReference type="InterPro" id="IPR027417">
    <property type="entry name" value="P-loop_NTPase"/>
</dbReference>
<evidence type="ECO:0000256" key="2">
    <source>
        <dbReference type="ARBA" id="ARBA00022840"/>
    </source>
</evidence>
<dbReference type="Gene3D" id="1.10.10.60">
    <property type="entry name" value="Homeodomain-like"/>
    <property type="match status" value="1"/>
</dbReference>
<evidence type="ECO:0000256" key="4">
    <source>
        <dbReference type="ARBA" id="ARBA00023125"/>
    </source>
</evidence>
<evidence type="ECO:0000256" key="5">
    <source>
        <dbReference type="ARBA" id="ARBA00023159"/>
    </source>
</evidence>
<evidence type="ECO:0000313" key="8">
    <source>
        <dbReference type="EMBL" id="BBM87158.1"/>
    </source>
</evidence>
<accession>A0A5S9F600</accession>
<dbReference type="PANTHER" id="PTHR32071">
    <property type="entry name" value="TRANSCRIPTIONAL REGULATORY PROTEIN"/>
    <property type="match status" value="1"/>
</dbReference>
<dbReference type="CDD" id="cd00009">
    <property type="entry name" value="AAA"/>
    <property type="match status" value="1"/>
</dbReference>
<proteinExistence type="predicted"/>
<dbReference type="SUPFAM" id="SSF52540">
    <property type="entry name" value="P-loop containing nucleoside triphosphate hydrolases"/>
    <property type="match status" value="1"/>
</dbReference>
<dbReference type="Pfam" id="PF25601">
    <property type="entry name" value="AAA_lid_14"/>
    <property type="match status" value="1"/>
</dbReference>
<keyword evidence="1" id="KW-0547">Nucleotide-binding</keyword>
<dbReference type="SUPFAM" id="SSF46689">
    <property type="entry name" value="Homeodomain-like"/>
    <property type="match status" value="1"/>
</dbReference>
<dbReference type="InterPro" id="IPR025943">
    <property type="entry name" value="Sigma_54_int_dom_ATP-bd_2"/>
</dbReference>
<dbReference type="SMART" id="SM00382">
    <property type="entry name" value="AAA"/>
    <property type="match status" value="1"/>
</dbReference>
<evidence type="ECO:0000256" key="6">
    <source>
        <dbReference type="ARBA" id="ARBA00023163"/>
    </source>
</evidence>
<keyword evidence="3" id="KW-0805">Transcription regulation</keyword>
<keyword evidence="9" id="KW-1185">Reference proteome</keyword>
<dbReference type="GO" id="GO:0005524">
    <property type="term" value="F:ATP binding"/>
    <property type="evidence" value="ECO:0007669"/>
    <property type="project" value="UniProtKB-KW"/>
</dbReference>
<dbReference type="InterPro" id="IPR002078">
    <property type="entry name" value="Sigma_54_int"/>
</dbReference>
<dbReference type="PROSITE" id="PS00676">
    <property type="entry name" value="SIGMA54_INTERACT_2"/>
    <property type="match status" value="1"/>
</dbReference>
<dbReference type="RefSeq" id="WP_151971186.1">
    <property type="nucleotide sequence ID" value="NZ_AP019860.1"/>
</dbReference>
<sequence>MNKDEFFRKATLRICGSLEIEKAMSSTLEFLCQWMPVDIAFLQDYDKNFDSMRTIAIATATEGRAVNLLTPLSVKARELQRKYRGQQQKVRLFSKPSEDKLSKEMLQFHGIEAKSLIVLTLESGGQVLGVLVLCSHHRMFSQKHCEWFSLLSEPFAIAMANTIQHREVIALKNLLADDNKYLHGELRRLSGDEIVGASFGLRDVMHKVQQVAALDSTVLLLGETGVGKDVVANAIHYSSLRSSGPFLSVNCGTIPDTLIDSELFGHEKGAFTGALSQKRGRFERANKGTIFLDEIGELPLQTQVHLLNVLENKKIERVGGTKTIPLDIRIIAATNRDLEEMVKLHQFREDLWFRLNVFPIWIPPLRARKVDIPALVQHFINLKSKELKLSGIPTLSPNAIAPLMQYNWPGNIRELKNIIERALIVNPSGPLNFEHFFGNSNQEKNTLDLETSLEEIDNLDEVIAKHIRQVLRKTKGKINGVDGAATLLGVNPSTLRNRMKKMAINYGRAYKNLK</sequence>
<dbReference type="GO" id="GO:0006355">
    <property type="term" value="P:regulation of DNA-templated transcription"/>
    <property type="evidence" value="ECO:0007669"/>
    <property type="project" value="InterPro"/>
</dbReference>
<dbReference type="PROSITE" id="PS50045">
    <property type="entry name" value="SIGMA54_INTERACT_4"/>
    <property type="match status" value="1"/>
</dbReference>
<dbReference type="InterPro" id="IPR025944">
    <property type="entry name" value="Sigma_54_int_dom_CS"/>
</dbReference>
<dbReference type="InterPro" id="IPR025662">
    <property type="entry name" value="Sigma_54_int_dom_ATP-bd_1"/>
</dbReference>
<reference evidence="8 9" key="1">
    <citation type="submission" date="2019-08" db="EMBL/GenBank/DDBJ databases">
        <title>Complete genome sequence of Candidatus Uab amorphum.</title>
        <authorList>
            <person name="Shiratori T."/>
            <person name="Suzuki S."/>
            <person name="Kakizawa Y."/>
            <person name="Ishida K."/>
        </authorList>
    </citation>
    <scope>NUCLEOTIDE SEQUENCE [LARGE SCALE GENOMIC DNA]</scope>
    <source>
        <strain evidence="8 9">SRT547</strain>
    </source>
</reference>
<evidence type="ECO:0000313" key="9">
    <source>
        <dbReference type="Proteomes" id="UP000326354"/>
    </source>
</evidence>
<dbReference type="InterPro" id="IPR009057">
    <property type="entry name" value="Homeodomain-like_sf"/>
</dbReference>
<dbReference type="EMBL" id="AP019860">
    <property type="protein sequence ID" value="BBM87158.1"/>
    <property type="molecule type" value="Genomic_DNA"/>
</dbReference>
<keyword evidence="4" id="KW-0238">DNA-binding</keyword>
<dbReference type="FunFam" id="3.40.50.300:FF:000006">
    <property type="entry name" value="DNA-binding transcriptional regulator NtrC"/>
    <property type="match status" value="1"/>
</dbReference>
<dbReference type="OrthoDB" id="9807827at2"/>
<name>A0A5S9F600_UABAM</name>
<dbReference type="KEGG" id="uam:UABAM_05561"/>
<dbReference type="PROSITE" id="PS00688">
    <property type="entry name" value="SIGMA54_INTERACT_3"/>
    <property type="match status" value="1"/>
</dbReference>
<evidence type="ECO:0000256" key="1">
    <source>
        <dbReference type="ARBA" id="ARBA00022741"/>
    </source>
</evidence>
<keyword evidence="5" id="KW-0010">Activator</keyword>
<dbReference type="Gene3D" id="3.40.50.300">
    <property type="entry name" value="P-loop containing nucleotide triphosphate hydrolases"/>
    <property type="match status" value="1"/>
</dbReference>
<feature type="domain" description="Sigma-54 factor interaction" evidence="7">
    <location>
        <begin position="194"/>
        <end position="424"/>
    </location>
</feature>
<dbReference type="InterPro" id="IPR002197">
    <property type="entry name" value="HTH_Fis"/>
</dbReference>
<keyword evidence="6" id="KW-0804">Transcription</keyword>
<dbReference type="Proteomes" id="UP000326354">
    <property type="component" value="Chromosome"/>
</dbReference>
<protein>
    <submittedName>
        <fullName evidence="8">ATPase AAA</fullName>
    </submittedName>
</protein>
<gene>
    <name evidence="8" type="ORF">UABAM_05561</name>
</gene>
<evidence type="ECO:0000259" key="7">
    <source>
        <dbReference type="PROSITE" id="PS50045"/>
    </source>
</evidence>
<organism evidence="8 9">
    <name type="scientific">Uabimicrobium amorphum</name>
    <dbReference type="NCBI Taxonomy" id="2596890"/>
    <lineage>
        <taxon>Bacteria</taxon>
        <taxon>Pseudomonadati</taxon>
        <taxon>Planctomycetota</taxon>
        <taxon>Candidatus Uabimicrobiia</taxon>
        <taxon>Candidatus Uabimicrobiales</taxon>
        <taxon>Candidatus Uabimicrobiaceae</taxon>
        <taxon>Candidatus Uabimicrobium</taxon>
    </lineage>
</organism>
<dbReference type="InterPro" id="IPR029016">
    <property type="entry name" value="GAF-like_dom_sf"/>
</dbReference>